<dbReference type="EMBL" id="JFJN01000037">
    <property type="protein sequence ID" value="EZH80655.1"/>
    <property type="molecule type" value="Genomic_DNA"/>
</dbReference>
<reference evidence="3" key="1">
    <citation type="journal article" date="2014" name="Genome Announc.">
        <title>Draft Genome Sequence of the algae degrading bacterium Pseudomonas mendocina AD6.</title>
        <authorList>
            <person name="Barney B.M."/>
            <person name="Lenneman E.M."/>
        </authorList>
    </citation>
    <scope>NUCLEOTIDE SEQUENCE [LARGE SCALE GENOMIC DNA]</scope>
    <source>
        <strain evidence="3">AD6</strain>
    </source>
</reference>
<evidence type="ECO:0000313" key="3">
    <source>
        <dbReference type="Proteomes" id="UP000023842"/>
    </source>
</evidence>
<accession>A0ABN0SCH9</accession>
<evidence type="ECO:0000256" key="1">
    <source>
        <dbReference type="SAM" id="MobiDB-lite"/>
    </source>
</evidence>
<dbReference type="RefSeq" id="WP_037001449.1">
    <property type="nucleotide sequence ID" value="NZ_JFJN01000037.1"/>
</dbReference>
<gene>
    <name evidence="2" type="ORF">AU05_12600</name>
</gene>
<evidence type="ECO:0000313" key="2">
    <source>
        <dbReference type="EMBL" id="EZH80655.1"/>
    </source>
</evidence>
<proteinExistence type="predicted"/>
<feature type="compositionally biased region" description="Polar residues" evidence="1">
    <location>
        <begin position="111"/>
        <end position="122"/>
    </location>
</feature>
<name>A0ABN0SCH9_9GAMM</name>
<keyword evidence="3" id="KW-1185">Reference proteome</keyword>
<sequence>MGEVNVHSETRLLAHETRYRGNGDPYPATVTVHNHGPVTMRPVPNGRELYMQTPSFRQWTGNIRDSSLHYEWQVRAQLRLALDTGEKDCRPGALLWLFPTPPIRSGKADPSQATAANFNKTNEPFWADEKTHAES</sequence>
<dbReference type="Proteomes" id="UP000023842">
    <property type="component" value="Unassembled WGS sequence"/>
</dbReference>
<comment type="caution">
    <text evidence="2">The sequence shown here is derived from an EMBL/GenBank/DDBJ whole genome shotgun (WGS) entry which is preliminary data.</text>
</comment>
<organism evidence="2 3">
    <name type="scientific">Ectopseudomonas composti</name>
    <dbReference type="NCBI Taxonomy" id="658457"/>
    <lineage>
        <taxon>Bacteria</taxon>
        <taxon>Pseudomonadati</taxon>
        <taxon>Pseudomonadota</taxon>
        <taxon>Gammaproteobacteria</taxon>
        <taxon>Pseudomonadales</taxon>
        <taxon>Pseudomonadaceae</taxon>
        <taxon>Ectopseudomonas</taxon>
    </lineage>
</organism>
<protein>
    <submittedName>
        <fullName evidence="2">Uncharacterized protein</fullName>
    </submittedName>
</protein>
<feature type="region of interest" description="Disordered" evidence="1">
    <location>
        <begin position="105"/>
        <end position="135"/>
    </location>
</feature>